<name>A0ACC1KHK7_9FUNG</name>
<sequence>MPSKGVHHEFPHSMPSQYGPAPLSPGYPRGSHGSGHGHHYGPSYSHADDYGGGYGAGHGLYSRSSIFVPTDWNLDGTKYGFVDFIGRVVRQLDHQYASDPGAASDVHHHHQQHPHGGLAGHPYHAGYQPRHGGHGGHGGGHAFYPEASMVSIAHDPHGMFARPGSLSRAQMSHGHARFSSKAVPTTCPRCKRSIMTVVRRRPNALNVAASAGALVAGVFFKLPMALLPLAMLPLQVKALQPKTHYCPRCNYKLGKNVKISLKLD</sequence>
<accession>A0ACC1KHK7</accession>
<evidence type="ECO:0000313" key="1">
    <source>
        <dbReference type="EMBL" id="KAJ2790196.1"/>
    </source>
</evidence>
<reference evidence="1" key="1">
    <citation type="submission" date="2022-07" db="EMBL/GenBank/DDBJ databases">
        <title>Phylogenomic reconstructions and comparative analyses of Kickxellomycotina fungi.</title>
        <authorList>
            <person name="Reynolds N.K."/>
            <person name="Stajich J.E."/>
            <person name="Barry K."/>
            <person name="Grigoriev I.V."/>
            <person name="Crous P."/>
            <person name="Smith M.E."/>
        </authorList>
    </citation>
    <scope>NUCLEOTIDE SEQUENCE</scope>
    <source>
        <strain evidence="1">BCRC 34780</strain>
    </source>
</reference>
<dbReference type="Proteomes" id="UP001140087">
    <property type="component" value="Unassembled WGS sequence"/>
</dbReference>
<keyword evidence="2" id="KW-1185">Reference proteome</keyword>
<dbReference type="EMBL" id="JANBUN010003576">
    <property type="protein sequence ID" value="KAJ2790196.1"/>
    <property type="molecule type" value="Genomic_DNA"/>
</dbReference>
<evidence type="ECO:0000313" key="2">
    <source>
        <dbReference type="Proteomes" id="UP001140087"/>
    </source>
</evidence>
<protein>
    <submittedName>
        <fullName evidence="1">Uncharacterized protein</fullName>
    </submittedName>
</protein>
<proteinExistence type="predicted"/>
<gene>
    <name evidence="1" type="ORF">H4R21_006563</name>
</gene>
<organism evidence="1 2">
    <name type="scientific">Coemansia helicoidea</name>
    <dbReference type="NCBI Taxonomy" id="1286919"/>
    <lineage>
        <taxon>Eukaryota</taxon>
        <taxon>Fungi</taxon>
        <taxon>Fungi incertae sedis</taxon>
        <taxon>Zoopagomycota</taxon>
        <taxon>Kickxellomycotina</taxon>
        <taxon>Kickxellomycetes</taxon>
        <taxon>Kickxellales</taxon>
        <taxon>Kickxellaceae</taxon>
        <taxon>Coemansia</taxon>
    </lineage>
</organism>
<comment type="caution">
    <text evidence="1">The sequence shown here is derived from an EMBL/GenBank/DDBJ whole genome shotgun (WGS) entry which is preliminary data.</text>
</comment>